<dbReference type="GO" id="GO:0003700">
    <property type="term" value="F:DNA-binding transcription factor activity"/>
    <property type="evidence" value="ECO:0007669"/>
    <property type="project" value="InterPro"/>
</dbReference>
<feature type="domain" description="HTH deoR-type" evidence="4">
    <location>
        <begin position="4"/>
        <end position="59"/>
    </location>
</feature>
<dbReference type="InterPro" id="IPR001034">
    <property type="entry name" value="DeoR_HTH"/>
</dbReference>
<dbReference type="AlphaFoldDB" id="A0AAJ1IG55"/>
<dbReference type="SMART" id="SM00420">
    <property type="entry name" value="HTH_DEOR"/>
    <property type="match status" value="1"/>
</dbReference>
<evidence type="ECO:0000256" key="1">
    <source>
        <dbReference type="ARBA" id="ARBA00023015"/>
    </source>
</evidence>
<protein>
    <submittedName>
        <fullName evidence="5">DeoR/GlpR family DNA-binding transcription regulator</fullName>
    </submittedName>
</protein>
<evidence type="ECO:0000313" key="6">
    <source>
        <dbReference type="Proteomes" id="UP001221217"/>
    </source>
</evidence>
<accession>A0AAJ1IG55</accession>
<dbReference type="SMART" id="SM01134">
    <property type="entry name" value="DeoRC"/>
    <property type="match status" value="1"/>
</dbReference>
<comment type="caution">
    <text evidence="5">The sequence shown here is derived from an EMBL/GenBank/DDBJ whole genome shotgun (WGS) entry which is preliminary data.</text>
</comment>
<evidence type="ECO:0000256" key="3">
    <source>
        <dbReference type="ARBA" id="ARBA00023163"/>
    </source>
</evidence>
<dbReference type="SUPFAM" id="SSF46785">
    <property type="entry name" value="Winged helix' DNA-binding domain"/>
    <property type="match status" value="1"/>
</dbReference>
<dbReference type="InterPro" id="IPR014036">
    <property type="entry name" value="DeoR-like_C"/>
</dbReference>
<keyword evidence="2 5" id="KW-0238">DNA-binding</keyword>
<name>A0AAJ1IG55_9SPIO</name>
<dbReference type="InterPro" id="IPR037171">
    <property type="entry name" value="NagB/RpiA_transferase-like"/>
</dbReference>
<dbReference type="InterPro" id="IPR050313">
    <property type="entry name" value="Carb_Metab_HTH_regulators"/>
</dbReference>
<dbReference type="PROSITE" id="PS51000">
    <property type="entry name" value="HTH_DEOR_2"/>
    <property type="match status" value="1"/>
</dbReference>
<evidence type="ECO:0000313" key="5">
    <source>
        <dbReference type="EMBL" id="MDC7227273.1"/>
    </source>
</evidence>
<organism evidence="5 6">
    <name type="scientific">Candidatus Thalassospirochaeta sargassi</name>
    <dbReference type="NCBI Taxonomy" id="3119039"/>
    <lineage>
        <taxon>Bacteria</taxon>
        <taxon>Pseudomonadati</taxon>
        <taxon>Spirochaetota</taxon>
        <taxon>Spirochaetia</taxon>
        <taxon>Spirochaetales</taxon>
        <taxon>Spirochaetaceae</taxon>
        <taxon>Candidatus Thalassospirochaeta</taxon>
    </lineage>
</organism>
<proteinExistence type="predicted"/>
<dbReference type="InterPro" id="IPR036390">
    <property type="entry name" value="WH_DNA-bd_sf"/>
</dbReference>
<dbReference type="Pfam" id="PF08220">
    <property type="entry name" value="HTH_DeoR"/>
    <property type="match status" value="1"/>
</dbReference>
<dbReference type="PANTHER" id="PTHR30363:SF44">
    <property type="entry name" value="AGA OPERON TRANSCRIPTIONAL REPRESSOR-RELATED"/>
    <property type="match status" value="1"/>
</dbReference>
<keyword evidence="3" id="KW-0804">Transcription</keyword>
<dbReference type="GO" id="GO:0003677">
    <property type="term" value="F:DNA binding"/>
    <property type="evidence" value="ECO:0007669"/>
    <property type="project" value="UniProtKB-KW"/>
</dbReference>
<dbReference type="Pfam" id="PF00455">
    <property type="entry name" value="DeoRC"/>
    <property type="match status" value="1"/>
</dbReference>
<dbReference type="SUPFAM" id="SSF100950">
    <property type="entry name" value="NagB/RpiA/CoA transferase-like"/>
    <property type="match status" value="1"/>
</dbReference>
<dbReference type="PROSITE" id="PS00894">
    <property type="entry name" value="HTH_DEOR_1"/>
    <property type="match status" value="1"/>
</dbReference>
<dbReference type="PANTHER" id="PTHR30363">
    <property type="entry name" value="HTH-TYPE TRANSCRIPTIONAL REGULATOR SRLR-RELATED"/>
    <property type="match status" value="1"/>
</dbReference>
<gene>
    <name evidence="5" type="ORF">PQJ61_10980</name>
</gene>
<keyword evidence="1" id="KW-0805">Transcription regulation</keyword>
<dbReference type="Gene3D" id="1.10.10.10">
    <property type="entry name" value="Winged helix-like DNA-binding domain superfamily/Winged helix DNA-binding domain"/>
    <property type="match status" value="1"/>
</dbReference>
<reference evidence="5 6" key="1">
    <citation type="submission" date="2022-12" db="EMBL/GenBank/DDBJ databases">
        <title>Metagenome assembled genome from gulf of manar.</title>
        <authorList>
            <person name="Kohli P."/>
            <person name="Pk S."/>
            <person name="Venkata Ramana C."/>
            <person name="Sasikala C."/>
        </authorList>
    </citation>
    <scope>NUCLEOTIDE SEQUENCE [LARGE SCALE GENOMIC DNA]</scope>
    <source>
        <strain evidence="5">JB008</strain>
    </source>
</reference>
<evidence type="ECO:0000256" key="2">
    <source>
        <dbReference type="ARBA" id="ARBA00023125"/>
    </source>
</evidence>
<dbReference type="Proteomes" id="UP001221217">
    <property type="component" value="Unassembled WGS sequence"/>
</dbReference>
<dbReference type="InterPro" id="IPR036388">
    <property type="entry name" value="WH-like_DNA-bd_sf"/>
</dbReference>
<dbReference type="EMBL" id="JAQQAL010000024">
    <property type="protein sequence ID" value="MDC7227273.1"/>
    <property type="molecule type" value="Genomic_DNA"/>
</dbReference>
<evidence type="ECO:0000259" key="4">
    <source>
        <dbReference type="PROSITE" id="PS51000"/>
    </source>
</evidence>
<sequence length="255" mass="28577">MKNKRLRLDGITGILQLEEKTTLQALAARFDVSTATIRRDIKLLENSGQVYQGKGGEVLYHKDYPGPPREAMLSKFINEKIRISEYCSTLIKEQETIIIGPGVITTLAGRIFSGLDFQFRVITNSLTLSLELSELENISLFMLGGEIEKQYSTIKNFDRDPMDGIKYADKLFMTADGIDAEYGLTYFESSRIPVINGMMGIAKEIILLADSSKFGNVCFNYLCGFSKIDRIITDNGINKNIKKAFSHEGINLTMV</sequence>
<dbReference type="InterPro" id="IPR018356">
    <property type="entry name" value="Tscrpt_reg_HTH_DeoR_CS"/>
</dbReference>